<dbReference type="Pfam" id="PF12651">
    <property type="entry name" value="RHH_3"/>
    <property type="match status" value="1"/>
</dbReference>
<sequence>MATFTSSLPDSLLEKLSVLAKELKLPKNRLIENALELYLEQIEKASYIKSYKQAGTDQDILLVAEEGMQEYFTSINNEETH</sequence>
<dbReference type="Proteomes" id="UP001491088">
    <property type="component" value="Chromosome"/>
</dbReference>
<organism evidence="2 3">
    <name type="scientific">Polaribacter marinaquae</name>
    <dbReference type="NCBI Taxonomy" id="1642819"/>
    <lineage>
        <taxon>Bacteria</taxon>
        <taxon>Pseudomonadati</taxon>
        <taxon>Bacteroidota</taxon>
        <taxon>Flavobacteriia</taxon>
        <taxon>Flavobacteriales</taxon>
        <taxon>Flavobacteriaceae</taxon>
    </lineage>
</organism>
<dbReference type="EMBL" id="CP150496">
    <property type="protein sequence ID" value="WYW56615.1"/>
    <property type="molecule type" value="Genomic_DNA"/>
</dbReference>
<keyword evidence="3" id="KW-1185">Reference proteome</keyword>
<reference evidence="2 3" key="1">
    <citation type="submission" date="2024-03" db="EMBL/GenBank/DDBJ databases">
        <authorList>
            <person name="Cao K."/>
        </authorList>
    </citation>
    <scope>NUCLEOTIDE SEQUENCE [LARGE SCALE GENOMIC DNA]</scope>
    <source>
        <strain evidence="2 3">MCCC 1K00696</strain>
    </source>
</reference>
<dbReference type="InterPro" id="IPR038733">
    <property type="entry name" value="Predicted_DNA_bind_prot_RHH"/>
</dbReference>
<dbReference type="InterPro" id="IPR010985">
    <property type="entry name" value="Ribbon_hlx_hlx"/>
</dbReference>
<accession>A0ABZ2TUD1</accession>
<feature type="domain" description="Predicted DNA-binding protein ribbon-helix-helix" evidence="1">
    <location>
        <begin position="4"/>
        <end position="40"/>
    </location>
</feature>
<protein>
    <submittedName>
        <fullName evidence="2">Ribbon-helix-helix domain-containing protein</fullName>
    </submittedName>
</protein>
<dbReference type="RefSeq" id="WP_340934549.1">
    <property type="nucleotide sequence ID" value="NZ_CP150496.1"/>
</dbReference>
<evidence type="ECO:0000313" key="3">
    <source>
        <dbReference type="Proteomes" id="UP001491088"/>
    </source>
</evidence>
<dbReference type="InterPro" id="IPR013321">
    <property type="entry name" value="Arc_rbn_hlx_hlx"/>
</dbReference>
<proteinExistence type="predicted"/>
<dbReference type="SUPFAM" id="SSF47598">
    <property type="entry name" value="Ribbon-helix-helix"/>
    <property type="match status" value="1"/>
</dbReference>
<name>A0ABZ2TUD1_9FLAO</name>
<dbReference type="Gene3D" id="1.10.1220.10">
    <property type="entry name" value="Met repressor-like"/>
    <property type="match status" value="1"/>
</dbReference>
<evidence type="ECO:0000313" key="2">
    <source>
        <dbReference type="EMBL" id="WYW56615.1"/>
    </source>
</evidence>
<evidence type="ECO:0000259" key="1">
    <source>
        <dbReference type="Pfam" id="PF12651"/>
    </source>
</evidence>
<gene>
    <name evidence="2" type="ORF">WG950_05020</name>
</gene>